<dbReference type="EMBL" id="RKQZ01000001">
    <property type="protein sequence ID" value="RPF23355.1"/>
    <property type="molecule type" value="Genomic_DNA"/>
</dbReference>
<proteinExistence type="predicted"/>
<comment type="caution">
    <text evidence="1">The sequence shown here is derived from an EMBL/GenBank/DDBJ whole genome shotgun (WGS) entry which is preliminary data.</text>
</comment>
<reference evidence="1 2" key="1">
    <citation type="submission" date="2018-11" db="EMBL/GenBank/DDBJ databases">
        <title>Sequencing the genomes of 1000 actinobacteria strains.</title>
        <authorList>
            <person name="Klenk H.-P."/>
        </authorList>
    </citation>
    <scope>NUCLEOTIDE SEQUENCE [LARGE SCALE GENOMIC DNA]</scope>
    <source>
        <strain evidence="1 2">DSM 15700</strain>
    </source>
</reference>
<organism evidence="1 2">
    <name type="scientific">Myceligenerans xiligouense</name>
    <dbReference type="NCBI Taxonomy" id="253184"/>
    <lineage>
        <taxon>Bacteria</taxon>
        <taxon>Bacillati</taxon>
        <taxon>Actinomycetota</taxon>
        <taxon>Actinomycetes</taxon>
        <taxon>Micrococcales</taxon>
        <taxon>Promicromonosporaceae</taxon>
        <taxon>Myceligenerans</taxon>
    </lineage>
</organism>
<keyword evidence="2" id="KW-1185">Reference proteome</keyword>
<dbReference type="AlphaFoldDB" id="A0A3N4ZQY7"/>
<sequence length="82" mass="8962">MTFDPLERQGHMTSTEHTELVRLGAQYLRAYSDGDAVSLYRLADAWGASDLCAATCEVALAVIDATTGPRGIDAVYDAFHRR</sequence>
<evidence type="ECO:0000313" key="1">
    <source>
        <dbReference type="EMBL" id="RPF23355.1"/>
    </source>
</evidence>
<name>A0A3N4ZQY7_9MICO</name>
<accession>A0A3N4ZQY7</accession>
<gene>
    <name evidence="1" type="ORF">EDD34_4040</name>
</gene>
<protein>
    <submittedName>
        <fullName evidence="1">Uncharacterized protein</fullName>
    </submittedName>
</protein>
<evidence type="ECO:0000313" key="2">
    <source>
        <dbReference type="Proteomes" id="UP000280501"/>
    </source>
</evidence>
<dbReference type="Proteomes" id="UP000280501">
    <property type="component" value="Unassembled WGS sequence"/>
</dbReference>